<feature type="transmembrane region" description="Helical" evidence="6">
    <location>
        <begin position="97"/>
        <end position="116"/>
    </location>
</feature>
<evidence type="ECO:0000313" key="7">
    <source>
        <dbReference type="EMBL" id="MBZ5961798.1"/>
    </source>
</evidence>
<dbReference type="Proteomes" id="UP000752647">
    <property type="component" value="Unassembled WGS sequence"/>
</dbReference>
<evidence type="ECO:0000256" key="2">
    <source>
        <dbReference type="ARBA" id="ARBA00022475"/>
    </source>
</evidence>
<comment type="subcellular location">
    <subcellularLocation>
        <location evidence="1">Cell membrane</location>
        <topology evidence="1">Multi-pass membrane protein</topology>
    </subcellularLocation>
</comment>
<feature type="transmembrane region" description="Helical" evidence="6">
    <location>
        <begin position="245"/>
        <end position="270"/>
    </location>
</feature>
<evidence type="ECO:0000256" key="6">
    <source>
        <dbReference type="SAM" id="Phobius"/>
    </source>
</evidence>
<dbReference type="GO" id="GO:0005886">
    <property type="term" value="C:plasma membrane"/>
    <property type="evidence" value="ECO:0007669"/>
    <property type="project" value="UniProtKB-SubCell"/>
</dbReference>
<evidence type="ECO:0000256" key="5">
    <source>
        <dbReference type="ARBA" id="ARBA00023136"/>
    </source>
</evidence>
<proteinExistence type="predicted"/>
<evidence type="ECO:0000313" key="8">
    <source>
        <dbReference type="Proteomes" id="UP000752647"/>
    </source>
</evidence>
<feature type="transmembrane region" description="Helical" evidence="6">
    <location>
        <begin position="37"/>
        <end position="58"/>
    </location>
</feature>
<reference evidence="7" key="1">
    <citation type="submission" date="2021-05" db="EMBL/GenBank/DDBJ databases">
        <title>Pangenome of Leuconostoc gelidum warrants species status for Leuconostoc gelidum subsp. gasicomitatum.</title>
        <authorList>
            <person name="Johansson P."/>
            <person name="Sade E."/>
            <person name="Hultman J."/>
            <person name="Auvinen P."/>
            <person name="Bjorkroth J."/>
        </authorList>
    </citation>
    <scope>NUCLEOTIDE SEQUENCE</scope>
    <source>
        <strain evidence="7">A.21.4</strain>
    </source>
</reference>
<keyword evidence="2" id="KW-1003">Cell membrane</keyword>
<feature type="transmembrane region" description="Helical" evidence="6">
    <location>
        <begin position="211"/>
        <end position="233"/>
    </location>
</feature>
<dbReference type="Pfam" id="PF03631">
    <property type="entry name" value="Virul_fac_BrkB"/>
    <property type="match status" value="1"/>
</dbReference>
<evidence type="ECO:0000256" key="1">
    <source>
        <dbReference type="ARBA" id="ARBA00004651"/>
    </source>
</evidence>
<sequence length="284" mass="32218">MLNQLKELWQKIDKKLKLSTLGTLFLRAQVGYVGPTFAYFALLTVFPMLIAIAIIISITNVSETNIISLIQSVLPRDIEKIVLPILQSVLSSKSTSLLSFSVLLTLWTVSRVIAVFRVSFNRIADVEDRISNLLSRFWSFVWLLIIIAAFGVLMVSSNILTIVLQQIPSNQWTSFLQHQTKWLIWLGMWLALIMMNYLLPTKEGRAPLRFVAIGSLIEVGALNILNIGFTWYANLAVKQYGFYQSMSAIIVLLIWLNLIATILVTGYVLIQWLTVLKQEKVINI</sequence>
<dbReference type="EMBL" id="JAHBFI010000001">
    <property type="protein sequence ID" value="MBZ5961798.1"/>
    <property type="molecule type" value="Genomic_DNA"/>
</dbReference>
<dbReference type="InterPro" id="IPR017039">
    <property type="entry name" value="Virul_fac_BrkB"/>
</dbReference>
<gene>
    <name evidence="7" type="ORF">KIJ12_01225</name>
</gene>
<comment type="caution">
    <text evidence="7">The sequence shown here is derived from an EMBL/GenBank/DDBJ whole genome shotgun (WGS) entry which is preliminary data.</text>
</comment>
<keyword evidence="3 6" id="KW-0812">Transmembrane</keyword>
<keyword evidence="5 6" id="KW-0472">Membrane</keyword>
<protein>
    <submittedName>
        <fullName evidence="7">YihY/virulence factor BrkB family protein</fullName>
    </submittedName>
</protein>
<dbReference type="PANTHER" id="PTHR30213">
    <property type="entry name" value="INNER MEMBRANE PROTEIN YHJD"/>
    <property type="match status" value="1"/>
</dbReference>
<organism evidence="7 8">
    <name type="scientific">Leuconostoc gasicomitatum</name>
    <dbReference type="NCBI Taxonomy" id="115778"/>
    <lineage>
        <taxon>Bacteria</taxon>
        <taxon>Bacillati</taxon>
        <taxon>Bacillota</taxon>
        <taxon>Bacilli</taxon>
        <taxon>Lactobacillales</taxon>
        <taxon>Lactobacillaceae</taxon>
        <taxon>Leuconostoc</taxon>
        <taxon>Leuconostoc gelidum group</taxon>
    </lineage>
</organism>
<dbReference type="AlphaFoldDB" id="A0A9Q3XSA0"/>
<name>A0A9Q3XSA0_9LACO</name>
<evidence type="ECO:0000256" key="4">
    <source>
        <dbReference type="ARBA" id="ARBA00022989"/>
    </source>
</evidence>
<dbReference type="PANTHER" id="PTHR30213:SF0">
    <property type="entry name" value="UPF0761 MEMBRANE PROTEIN YIHY"/>
    <property type="match status" value="1"/>
</dbReference>
<evidence type="ECO:0000256" key="3">
    <source>
        <dbReference type="ARBA" id="ARBA00022692"/>
    </source>
</evidence>
<accession>A0A9Q3XSA0</accession>
<feature type="transmembrane region" description="Helical" evidence="6">
    <location>
        <begin position="182"/>
        <end position="199"/>
    </location>
</feature>
<dbReference type="PIRSF" id="PIRSF035875">
    <property type="entry name" value="RNase_BN"/>
    <property type="match status" value="1"/>
</dbReference>
<feature type="transmembrane region" description="Helical" evidence="6">
    <location>
        <begin position="137"/>
        <end position="162"/>
    </location>
</feature>
<dbReference type="RefSeq" id="WP_224132923.1">
    <property type="nucleotide sequence ID" value="NZ_CBCPIF010000001.1"/>
</dbReference>
<keyword evidence="4 6" id="KW-1133">Transmembrane helix</keyword>